<dbReference type="InterPro" id="IPR003599">
    <property type="entry name" value="Ig_sub"/>
</dbReference>
<evidence type="ECO:0000256" key="1">
    <source>
        <dbReference type="ARBA" id="ARBA00004613"/>
    </source>
</evidence>
<protein>
    <recommendedName>
        <fullName evidence="3">Platelet-derived growth factor receptor-like protein</fullName>
    </recommendedName>
</protein>
<evidence type="ECO:0000256" key="3">
    <source>
        <dbReference type="ARBA" id="ARBA00019671"/>
    </source>
</evidence>
<evidence type="ECO:0000256" key="8">
    <source>
        <dbReference type="ARBA" id="ARBA00023180"/>
    </source>
</evidence>
<evidence type="ECO:0000313" key="14">
    <source>
        <dbReference type="Proteomes" id="UP001369086"/>
    </source>
</evidence>
<evidence type="ECO:0000256" key="11">
    <source>
        <dbReference type="SAM" id="SignalP"/>
    </source>
</evidence>
<dbReference type="EMBL" id="JAHFZB010000001">
    <property type="protein sequence ID" value="KAK6494214.1"/>
    <property type="molecule type" value="Genomic_DNA"/>
</dbReference>
<keyword evidence="9" id="KW-0393">Immunoglobulin domain</keyword>
<organism evidence="13 14">
    <name type="scientific">Huso huso</name>
    <name type="common">Beluga</name>
    <name type="synonym">Acipenser huso</name>
    <dbReference type="NCBI Taxonomy" id="61971"/>
    <lineage>
        <taxon>Eukaryota</taxon>
        <taxon>Metazoa</taxon>
        <taxon>Chordata</taxon>
        <taxon>Craniata</taxon>
        <taxon>Vertebrata</taxon>
        <taxon>Euteleostomi</taxon>
        <taxon>Actinopterygii</taxon>
        <taxon>Chondrostei</taxon>
        <taxon>Acipenseriformes</taxon>
        <taxon>Acipenseridae</taxon>
        <taxon>Huso</taxon>
    </lineage>
</organism>
<keyword evidence="4" id="KW-0964">Secreted</keyword>
<dbReference type="InterPro" id="IPR007110">
    <property type="entry name" value="Ig-like_dom"/>
</dbReference>
<keyword evidence="7" id="KW-1015">Disulfide bond</keyword>
<feature type="compositionally biased region" description="Basic residues" evidence="10">
    <location>
        <begin position="37"/>
        <end position="47"/>
    </location>
</feature>
<dbReference type="Pfam" id="PF13927">
    <property type="entry name" value="Ig_3"/>
    <property type="match status" value="1"/>
</dbReference>
<dbReference type="InterPro" id="IPR036179">
    <property type="entry name" value="Ig-like_dom_sf"/>
</dbReference>
<evidence type="ECO:0000259" key="12">
    <source>
        <dbReference type="PROSITE" id="PS50835"/>
    </source>
</evidence>
<feature type="domain" description="Ig-like" evidence="12">
    <location>
        <begin position="268"/>
        <end position="368"/>
    </location>
</feature>
<evidence type="ECO:0000256" key="2">
    <source>
        <dbReference type="ARBA" id="ARBA00011360"/>
    </source>
</evidence>
<sequence>MKFWIIVTLIVLGEVLQNALCQQHKRTKEAGDNRIRPGNKRMKPRVPKGKDRESGFSGKSQSIMTRVLDKGRFLKLSGSYISNSGESLELRCKGSQIGWAYPVYLDTFKDSRLSIKQHDKYSQLLLSGTSAADTGEFSCWPLLCDGSECTKDVDKTTTTYIYFTDKEELFVPSTSYFEIIYLRPDRPSIIPCRVTSPAVKVALHMEVPPQEIPVDGDQISFDPKEGFIMHKPGPEHRGVFYCKASLRGTPQMSVKYQLLYVEVPSGPPSVTIEASSSRVMGGDNINVTCTVLGEPEVEVDFTWTYPGQDQRPVIIKEAWRLINRGMGHTTRISQSVITVEDAETIDFGNYVCTAKNLQGQTSVAARVDSY</sequence>
<evidence type="ECO:0000313" key="13">
    <source>
        <dbReference type="EMBL" id="KAK6494214.1"/>
    </source>
</evidence>
<feature type="signal peptide" evidence="11">
    <location>
        <begin position="1"/>
        <end position="21"/>
    </location>
</feature>
<keyword evidence="5 11" id="KW-0732">Signal</keyword>
<dbReference type="PANTHER" id="PTHR15360">
    <property type="entry name" value="PLATELET-DERIVED GROWTH FACTOR RECEPTOR LIKE"/>
    <property type="match status" value="1"/>
</dbReference>
<keyword evidence="14" id="KW-1185">Reference proteome</keyword>
<dbReference type="Gene3D" id="2.60.40.10">
    <property type="entry name" value="Immunoglobulins"/>
    <property type="match status" value="3"/>
</dbReference>
<evidence type="ECO:0000256" key="9">
    <source>
        <dbReference type="ARBA" id="ARBA00023319"/>
    </source>
</evidence>
<dbReference type="SMART" id="SM00409">
    <property type="entry name" value="IG"/>
    <property type="match status" value="3"/>
</dbReference>
<comment type="caution">
    <text evidence="13">The sequence shown here is derived from an EMBL/GenBank/DDBJ whole genome shotgun (WGS) entry which is preliminary data.</text>
</comment>
<evidence type="ECO:0000256" key="6">
    <source>
        <dbReference type="ARBA" id="ARBA00022737"/>
    </source>
</evidence>
<dbReference type="InterPro" id="IPR013783">
    <property type="entry name" value="Ig-like_fold"/>
</dbReference>
<evidence type="ECO:0000256" key="10">
    <source>
        <dbReference type="SAM" id="MobiDB-lite"/>
    </source>
</evidence>
<comment type="subunit">
    <text evidence="2">Forms a complex composed of PDGFRL, TNK2 and GRB2.</text>
</comment>
<dbReference type="PROSITE" id="PS50835">
    <property type="entry name" value="IG_LIKE"/>
    <property type="match status" value="1"/>
</dbReference>
<proteinExistence type="predicted"/>
<name>A0ABR1AAV2_HUSHU</name>
<dbReference type="Pfam" id="PF21339">
    <property type="entry name" value="VEGFR-1-like_Ig-like"/>
    <property type="match status" value="1"/>
</dbReference>
<dbReference type="InterPro" id="IPR042495">
    <property type="entry name" value="PDGFRL"/>
</dbReference>
<evidence type="ECO:0000256" key="5">
    <source>
        <dbReference type="ARBA" id="ARBA00022729"/>
    </source>
</evidence>
<dbReference type="SUPFAM" id="SSF48726">
    <property type="entry name" value="Immunoglobulin"/>
    <property type="match status" value="3"/>
</dbReference>
<evidence type="ECO:0000256" key="4">
    <source>
        <dbReference type="ARBA" id="ARBA00022525"/>
    </source>
</evidence>
<reference evidence="13 14" key="1">
    <citation type="submission" date="2021-05" db="EMBL/GenBank/DDBJ databases">
        <authorList>
            <person name="Zahm M."/>
            <person name="Klopp C."/>
            <person name="Cabau C."/>
            <person name="Kuhl H."/>
            <person name="Suciu R."/>
            <person name="Ciorpac M."/>
            <person name="Holostenco D."/>
            <person name="Gessner J."/>
            <person name="Wuertz S."/>
            <person name="Hohne C."/>
            <person name="Stock M."/>
            <person name="Gislard M."/>
            <person name="Lluch J."/>
            <person name="Milhes M."/>
            <person name="Lampietro C."/>
            <person name="Lopez Roques C."/>
            <person name="Donnadieu C."/>
            <person name="Du K."/>
            <person name="Schartl M."/>
            <person name="Guiguen Y."/>
        </authorList>
    </citation>
    <scope>NUCLEOTIDE SEQUENCE [LARGE SCALE GENOMIC DNA]</scope>
    <source>
        <strain evidence="13">Hh-F2</strain>
        <tissue evidence="13">Blood</tissue>
    </source>
</reference>
<keyword evidence="6" id="KW-0677">Repeat</keyword>
<comment type="subcellular location">
    <subcellularLocation>
        <location evidence="1">Secreted</location>
    </subcellularLocation>
</comment>
<feature type="region of interest" description="Disordered" evidence="10">
    <location>
        <begin position="26"/>
        <end position="58"/>
    </location>
</feature>
<dbReference type="PANTHER" id="PTHR15360:SF1">
    <property type="entry name" value="PLATELET-DERIVED GROWTH FACTOR RECEPTOR-LIKE PROTEIN"/>
    <property type="match status" value="1"/>
</dbReference>
<gene>
    <name evidence="13" type="ORF">HHUSO_G707</name>
</gene>
<feature type="chain" id="PRO_5045830027" description="Platelet-derived growth factor receptor-like protein" evidence="11">
    <location>
        <begin position="22"/>
        <end position="370"/>
    </location>
</feature>
<evidence type="ECO:0000256" key="7">
    <source>
        <dbReference type="ARBA" id="ARBA00023157"/>
    </source>
</evidence>
<dbReference type="Proteomes" id="UP001369086">
    <property type="component" value="Unassembled WGS sequence"/>
</dbReference>
<keyword evidence="8" id="KW-0325">Glycoprotein</keyword>
<accession>A0ABR1AAV2</accession>